<reference evidence="2 3" key="1">
    <citation type="journal article" date="2019" name="Nature">
        <title>A new antibiotic selectively kills Gram-negative pathogens.</title>
        <authorList>
            <person name="Imai Y."/>
            <person name="Meyer K.J."/>
            <person name="Iinishi A."/>
            <person name="Favre-Godal Q."/>
            <person name="Green R."/>
            <person name="Manuse S."/>
            <person name="Caboni M."/>
            <person name="Mori M."/>
            <person name="Niles S."/>
            <person name="Ghiglieri M."/>
            <person name="Honrao C."/>
            <person name="Ma X."/>
            <person name="Guo J.J."/>
            <person name="Makriyannis A."/>
            <person name="Linares-Otoya L."/>
            <person name="Boehringer N."/>
            <person name="Wuisan Z.G."/>
            <person name="Kaur H."/>
            <person name="Wu R."/>
            <person name="Mateus A."/>
            <person name="Typas A."/>
            <person name="Savitski M.M."/>
            <person name="Espinoza J.L."/>
            <person name="O'Rourke A."/>
            <person name="Nelson K.E."/>
            <person name="Hiller S."/>
            <person name="Noinaj N."/>
            <person name="Schaeberle T.F."/>
            <person name="D'Onofrio A."/>
            <person name="Lewis K."/>
        </authorList>
    </citation>
    <scope>NUCLEOTIDE SEQUENCE [LARGE SCALE GENOMIC DNA]</scope>
    <source>
        <strain evidence="2 3">HGB 1456</strain>
    </source>
</reference>
<dbReference type="AlphaFoldDB" id="A0A7C9GKQ4"/>
<dbReference type="InterPro" id="IPR036086">
    <property type="entry name" value="ParB/Sulfiredoxin_sf"/>
</dbReference>
<dbReference type="EMBL" id="WHZZ01000007">
    <property type="protein sequence ID" value="MQL49573.1"/>
    <property type="molecule type" value="Genomic_DNA"/>
</dbReference>
<name>A0A7C9GKQ4_9GAMM</name>
<gene>
    <name evidence="2" type="ORF">GEA64_17160</name>
</gene>
<proteinExistence type="predicted"/>
<evidence type="ECO:0000313" key="2">
    <source>
        <dbReference type="EMBL" id="MQL49573.1"/>
    </source>
</evidence>
<protein>
    <submittedName>
        <fullName evidence="2">Uncharacterized protein</fullName>
    </submittedName>
</protein>
<accession>A0A7C9GKQ4</accession>
<comment type="caution">
    <text evidence="2">The sequence shown here is derived from an EMBL/GenBank/DDBJ whole genome shotgun (WGS) entry which is preliminary data.</text>
</comment>
<sequence length="134" mass="15135">MLNASEVRLSQNSVSYNKVDRTTGEKYTYDDLVNSMKTNGWKGEPIDVVKMPDGKITSMDNTRISAAREAGIEVKATVRSFDEPLTPEMQKARNWEQYQTWGEAIQGRINNQSGKFSELNPYGAEQSPKIRGKK</sequence>
<feature type="region of interest" description="Disordered" evidence="1">
    <location>
        <begin position="112"/>
        <end position="134"/>
    </location>
</feature>
<dbReference type="SUPFAM" id="SSF110849">
    <property type="entry name" value="ParB/Sulfiredoxin"/>
    <property type="match status" value="1"/>
</dbReference>
<dbReference type="Proteomes" id="UP000481739">
    <property type="component" value="Unassembled WGS sequence"/>
</dbReference>
<evidence type="ECO:0000256" key="1">
    <source>
        <dbReference type="SAM" id="MobiDB-lite"/>
    </source>
</evidence>
<organism evidence="2 3">
    <name type="scientific">Photorhabdus khanii</name>
    <dbReference type="NCBI Taxonomy" id="1004150"/>
    <lineage>
        <taxon>Bacteria</taxon>
        <taxon>Pseudomonadati</taxon>
        <taxon>Pseudomonadota</taxon>
        <taxon>Gammaproteobacteria</taxon>
        <taxon>Enterobacterales</taxon>
        <taxon>Morganellaceae</taxon>
        <taxon>Photorhabdus</taxon>
    </lineage>
</organism>
<evidence type="ECO:0000313" key="3">
    <source>
        <dbReference type="Proteomes" id="UP000481739"/>
    </source>
</evidence>